<dbReference type="SUPFAM" id="SSF49854">
    <property type="entry name" value="Spermadhesin, CUB domain"/>
    <property type="match status" value="1"/>
</dbReference>
<dbReference type="PANTHER" id="PTHR24255">
    <property type="entry name" value="COMPLEMENT COMPONENT 1, S SUBCOMPONENT-RELATED"/>
    <property type="match status" value="1"/>
</dbReference>
<sequence>MKPLNNVVLSMCSSEGSVIAYYLSEFEVPPGQEAAVDRAVSSMDKVVDKEQRGFSNNKPGNYLMFDQVVNSALDSRMFSTSFSEYYRFTEHTRANQIVPIMSPGFPNTPYPPNTFIQWQLRADPGHVLKLDFDTFNLEEDCRNDFVKVYDSLVAIESNAMEE</sequence>
<dbReference type="AlphaFoldDB" id="A0A4W5L1C9"/>
<protein>
    <recommendedName>
        <fullName evidence="3">CUB domain-containing protein</fullName>
    </recommendedName>
</protein>
<keyword evidence="5" id="KW-1185">Reference proteome</keyword>
<comment type="caution">
    <text evidence="2">Lacks conserved residue(s) required for the propagation of feature annotation.</text>
</comment>
<dbReference type="InterPro" id="IPR035914">
    <property type="entry name" value="Sperma_CUB_dom_sf"/>
</dbReference>
<evidence type="ECO:0000256" key="2">
    <source>
        <dbReference type="PROSITE-ProRule" id="PRU00059"/>
    </source>
</evidence>
<evidence type="ECO:0000259" key="3">
    <source>
        <dbReference type="PROSITE" id="PS01180"/>
    </source>
</evidence>
<reference evidence="4" key="3">
    <citation type="submission" date="2025-09" db="UniProtKB">
        <authorList>
            <consortium name="Ensembl"/>
        </authorList>
    </citation>
    <scope>IDENTIFICATION</scope>
</reference>
<name>A0A4W5L1C9_9TELE</name>
<keyword evidence="1" id="KW-1015">Disulfide bond</keyword>
<dbReference type="Gene3D" id="2.60.120.290">
    <property type="entry name" value="Spermadhesin, CUB domain"/>
    <property type="match status" value="1"/>
</dbReference>
<evidence type="ECO:0000256" key="1">
    <source>
        <dbReference type="ARBA" id="ARBA00023157"/>
    </source>
</evidence>
<dbReference type="Pfam" id="PF00431">
    <property type="entry name" value="CUB"/>
    <property type="match status" value="1"/>
</dbReference>
<dbReference type="STRING" id="62062.ENSHHUP00000017864"/>
<dbReference type="Proteomes" id="UP000314982">
    <property type="component" value="Unassembled WGS sequence"/>
</dbReference>
<dbReference type="GO" id="GO:0004252">
    <property type="term" value="F:serine-type endopeptidase activity"/>
    <property type="evidence" value="ECO:0007669"/>
    <property type="project" value="TreeGrafter"/>
</dbReference>
<dbReference type="GeneTree" id="ENSGT00940000164481"/>
<dbReference type="GO" id="GO:0005615">
    <property type="term" value="C:extracellular space"/>
    <property type="evidence" value="ECO:0007669"/>
    <property type="project" value="TreeGrafter"/>
</dbReference>
<evidence type="ECO:0000313" key="5">
    <source>
        <dbReference type="Proteomes" id="UP000314982"/>
    </source>
</evidence>
<reference evidence="4" key="2">
    <citation type="submission" date="2025-08" db="UniProtKB">
        <authorList>
            <consortium name="Ensembl"/>
        </authorList>
    </citation>
    <scope>IDENTIFICATION</scope>
</reference>
<dbReference type="PROSITE" id="PS01180">
    <property type="entry name" value="CUB"/>
    <property type="match status" value="1"/>
</dbReference>
<proteinExistence type="predicted"/>
<dbReference type="PANTHER" id="PTHR24255:SF28">
    <property type="entry name" value="ST14 TRANSMEMBRANE SERINE PROTEASE MATRIPTASE B"/>
    <property type="match status" value="1"/>
</dbReference>
<accession>A0A4W5L1C9</accession>
<dbReference type="Ensembl" id="ENSHHUT00000018515.1">
    <property type="protein sequence ID" value="ENSHHUP00000017864.1"/>
    <property type="gene ID" value="ENSHHUG00000011134.1"/>
</dbReference>
<dbReference type="CDD" id="cd00041">
    <property type="entry name" value="CUB"/>
    <property type="match status" value="1"/>
</dbReference>
<dbReference type="InterPro" id="IPR000859">
    <property type="entry name" value="CUB_dom"/>
</dbReference>
<evidence type="ECO:0000313" key="4">
    <source>
        <dbReference type="Ensembl" id="ENSHHUP00000017864.1"/>
    </source>
</evidence>
<feature type="domain" description="CUB" evidence="3">
    <location>
        <begin position="100"/>
        <end position="162"/>
    </location>
</feature>
<organism evidence="4 5">
    <name type="scientific">Hucho hucho</name>
    <name type="common">huchen</name>
    <dbReference type="NCBI Taxonomy" id="62062"/>
    <lineage>
        <taxon>Eukaryota</taxon>
        <taxon>Metazoa</taxon>
        <taxon>Chordata</taxon>
        <taxon>Craniata</taxon>
        <taxon>Vertebrata</taxon>
        <taxon>Euteleostomi</taxon>
        <taxon>Actinopterygii</taxon>
        <taxon>Neopterygii</taxon>
        <taxon>Teleostei</taxon>
        <taxon>Protacanthopterygii</taxon>
        <taxon>Salmoniformes</taxon>
        <taxon>Salmonidae</taxon>
        <taxon>Salmoninae</taxon>
        <taxon>Hucho</taxon>
    </lineage>
</organism>
<reference evidence="5" key="1">
    <citation type="submission" date="2018-06" db="EMBL/GenBank/DDBJ databases">
        <title>Genome assembly of Danube salmon.</title>
        <authorList>
            <person name="Macqueen D.J."/>
            <person name="Gundappa M.K."/>
        </authorList>
    </citation>
    <scope>NUCLEOTIDE SEQUENCE [LARGE SCALE GENOMIC DNA]</scope>
</reference>